<sequence>MFLSIINIYKTDCSVSLSKTSFVLLREMMGRITAWFSNNTKEKETIDTDSSSSSSSPAKTSSWRRLVTISPLRLKRIDFQLSIVEDFLFKIFSVLEAVILVSALCLFFLCCGCHF</sequence>
<keyword evidence="2" id="KW-1133">Transmembrane helix</keyword>
<gene>
    <name evidence="3" type="ORF">Scep_012024</name>
</gene>
<dbReference type="EMBL" id="JBBNAG010000005">
    <property type="protein sequence ID" value="KAK9132496.1"/>
    <property type="molecule type" value="Genomic_DNA"/>
</dbReference>
<keyword evidence="2" id="KW-0472">Membrane</keyword>
<name>A0AAP0JFU1_9MAGN</name>
<protein>
    <submittedName>
        <fullName evidence="3">Uncharacterized protein</fullName>
    </submittedName>
</protein>
<keyword evidence="4" id="KW-1185">Reference proteome</keyword>
<dbReference type="PANTHER" id="PTHR33726:SF3">
    <property type="entry name" value="TRANSMEMBRANE PROTEIN"/>
    <property type="match status" value="1"/>
</dbReference>
<dbReference type="AlphaFoldDB" id="A0AAP0JFU1"/>
<accession>A0AAP0JFU1</accession>
<evidence type="ECO:0000256" key="2">
    <source>
        <dbReference type="SAM" id="Phobius"/>
    </source>
</evidence>
<feature type="transmembrane region" description="Helical" evidence="2">
    <location>
        <begin position="87"/>
        <end position="109"/>
    </location>
</feature>
<evidence type="ECO:0000256" key="1">
    <source>
        <dbReference type="SAM" id="MobiDB-lite"/>
    </source>
</evidence>
<proteinExistence type="predicted"/>
<comment type="caution">
    <text evidence="3">The sequence shown here is derived from an EMBL/GenBank/DDBJ whole genome shotgun (WGS) entry which is preliminary data.</text>
</comment>
<dbReference type="Proteomes" id="UP001419268">
    <property type="component" value="Unassembled WGS sequence"/>
</dbReference>
<evidence type="ECO:0000313" key="3">
    <source>
        <dbReference type="EMBL" id="KAK9132496.1"/>
    </source>
</evidence>
<organism evidence="3 4">
    <name type="scientific">Stephania cephalantha</name>
    <dbReference type="NCBI Taxonomy" id="152367"/>
    <lineage>
        <taxon>Eukaryota</taxon>
        <taxon>Viridiplantae</taxon>
        <taxon>Streptophyta</taxon>
        <taxon>Embryophyta</taxon>
        <taxon>Tracheophyta</taxon>
        <taxon>Spermatophyta</taxon>
        <taxon>Magnoliopsida</taxon>
        <taxon>Ranunculales</taxon>
        <taxon>Menispermaceae</taxon>
        <taxon>Menispermoideae</taxon>
        <taxon>Cissampelideae</taxon>
        <taxon>Stephania</taxon>
    </lineage>
</organism>
<dbReference type="PANTHER" id="PTHR33726">
    <property type="entry name" value="TRANSMEMBRANE PROTEIN"/>
    <property type="match status" value="1"/>
</dbReference>
<reference evidence="3 4" key="1">
    <citation type="submission" date="2024-01" db="EMBL/GenBank/DDBJ databases">
        <title>Genome assemblies of Stephania.</title>
        <authorList>
            <person name="Yang L."/>
        </authorList>
    </citation>
    <scope>NUCLEOTIDE SEQUENCE [LARGE SCALE GENOMIC DNA]</scope>
    <source>
        <strain evidence="3">JXDWG</strain>
        <tissue evidence="3">Leaf</tissue>
    </source>
</reference>
<keyword evidence="2" id="KW-0812">Transmembrane</keyword>
<feature type="region of interest" description="Disordered" evidence="1">
    <location>
        <begin position="42"/>
        <end position="63"/>
    </location>
</feature>
<evidence type="ECO:0000313" key="4">
    <source>
        <dbReference type="Proteomes" id="UP001419268"/>
    </source>
</evidence>